<dbReference type="PANTHER" id="PTHR42939:SF1">
    <property type="entry name" value="ABC TRANSPORTER ATP-BINDING PROTEIN ALBC-RELATED"/>
    <property type="match status" value="1"/>
</dbReference>
<dbReference type="Pfam" id="PF00005">
    <property type="entry name" value="ABC_tran"/>
    <property type="match status" value="1"/>
</dbReference>
<dbReference type="InterPro" id="IPR003439">
    <property type="entry name" value="ABC_transporter-like_ATP-bd"/>
</dbReference>
<evidence type="ECO:0000256" key="1">
    <source>
        <dbReference type="ARBA" id="ARBA00022448"/>
    </source>
</evidence>
<evidence type="ECO:0000259" key="4">
    <source>
        <dbReference type="PROSITE" id="PS50893"/>
    </source>
</evidence>
<evidence type="ECO:0000313" key="6">
    <source>
        <dbReference type="Proteomes" id="UP000016617"/>
    </source>
</evidence>
<dbReference type="PANTHER" id="PTHR42939">
    <property type="entry name" value="ABC TRANSPORTER ATP-BINDING PROTEIN ALBC-RELATED"/>
    <property type="match status" value="1"/>
</dbReference>
<keyword evidence="3 5" id="KW-0067">ATP-binding</keyword>
<organism evidence="5 6">
    <name type="scientific">Streptococcus sobrinus W1703</name>
    <dbReference type="NCBI Taxonomy" id="1227275"/>
    <lineage>
        <taxon>Bacteria</taxon>
        <taxon>Bacillati</taxon>
        <taxon>Bacillota</taxon>
        <taxon>Bacilli</taxon>
        <taxon>Lactobacillales</taxon>
        <taxon>Streptococcaceae</taxon>
        <taxon>Streptococcus</taxon>
    </lineage>
</organism>
<dbReference type="GO" id="GO:0016887">
    <property type="term" value="F:ATP hydrolysis activity"/>
    <property type="evidence" value="ECO:0007669"/>
    <property type="project" value="InterPro"/>
</dbReference>
<dbReference type="InterPro" id="IPR051782">
    <property type="entry name" value="ABC_Transporter_VariousFunc"/>
</dbReference>
<reference evidence="5 6" key="1">
    <citation type="submission" date="2013-06" db="EMBL/GenBank/DDBJ databases">
        <authorList>
            <person name="Weinstock G."/>
            <person name="Sodergren E."/>
            <person name="Lobos E.A."/>
            <person name="Fulton L."/>
            <person name="Fulton R."/>
            <person name="Courtney L."/>
            <person name="Fronick C."/>
            <person name="O'Laughlin M."/>
            <person name="Godfrey J."/>
            <person name="Wilson R.M."/>
            <person name="Miner T."/>
            <person name="Farmer C."/>
            <person name="Delehaunty K."/>
            <person name="Cordes M."/>
            <person name="Minx P."/>
            <person name="Tomlinson C."/>
            <person name="Chen J."/>
            <person name="Wollam A."/>
            <person name="Pepin K.H."/>
            <person name="Bhonagiri V."/>
            <person name="Zhang X."/>
            <person name="Warren W."/>
            <person name="Mitreva M."/>
            <person name="Mardis E.R."/>
            <person name="Wilson R.K."/>
        </authorList>
    </citation>
    <scope>NUCLEOTIDE SEQUENCE [LARGE SCALE GENOMIC DNA]</scope>
    <source>
        <strain evidence="5 6">W1703</strain>
    </source>
</reference>
<dbReference type="RefSeq" id="WP_019769597.1">
    <property type="nucleotide sequence ID" value="NZ_KI259654.1"/>
</dbReference>
<accession>U2KP66</accession>
<keyword evidence="2" id="KW-0547">Nucleotide-binding</keyword>
<proteinExistence type="predicted"/>
<gene>
    <name evidence="5" type="ORF">HMPREF1557_00098</name>
</gene>
<dbReference type="GO" id="GO:0005524">
    <property type="term" value="F:ATP binding"/>
    <property type="evidence" value="ECO:0007669"/>
    <property type="project" value="UniProtKB-KW"/>
</dbReference>
<dbReference type="SMART" id="SM00382">
    <property type="entry name" value="AAA"/>
    <property type="match status" value="1"/>
</dbReference>
<dbReference type="HOGENOM" id="CLU_000604_1_2_9"/>
<evidence type="ECO:0000256" key="2">
    <source>
        <dbReference type="ARBA" id="ARBA00022741"/>
    </source>
</evidence>
<dbReference type="PROSITE" id="PS50893">
    <property type="entry name" value="ABC_TRANSPORTER_2"/>
    <property type="match status" value="1"/>
</dbReference>
<protein>
    <submittedName>
        <fullName evidence="5">ABC transporter, ATP-binding protein</fullName>
    </submittedName>
</protein>
<dbReference type="Gene3D" id="3.40.50.300">
    <property type="entry name" value="P-loop containing nucleotide triphosphate hydrolases"/>
    <property type="match status" value="1"/>
</dbReference>
<dbReference type="AlphaFoldDB" id="U2KP66"/>
<feature type="domain" description="ABC transporter" evidence="4">
    <location>
        <begin position="18"/>
        <end position="242"/>
    </location>
</feature>
<dbReference type="Proteomes" id="UP000016617">
    <property type="component" value="Unassembled WGS sequence"/>
</dbReference>
<sequence length="251" mass="28480">MGKASALPFIFRKSWIMLRIHKINKQFGNKCVLKDLSIKFSDKGVAVIVGLNGSGKSVFLNTITGLLSKDSGEITLNGSDFSSVYFKERIFLIPSDSLMPEYLTGKEYAEFILSRYPNSSRDMYNRLIDLLGMAEAQKEVIESYSFGMKKKIQIAIALSLNVDYLLADEVFSGLDFETVILVQEIIKLISKKQKIVLVSHEENIINCFSEEIYLMKNGKLRSYWGSAQQLSKLLIQEGRVHERVDTIKELI</sequence>
<evidence type="ECO:0000313" key="5">
    <source>
        <dbReference type="EMBL" id="ERJ78999.1"/>
    </source>
</evidence>
<dbReference type="InterPro" id="IPR003593">
    <property type="entry name" value="AAA+_ATPase"/>
</dbReference>
<dbReference type="InterPro" id="IPR027417">
    <property type="entry name" value="P-loop_NTPase"/>
</dbReference>
<comment type="caution">
    <text evidence="5">The sequence shown here is derived from an EMBL/GenBank/DDBJ whole genome shotgun (WGS) entry which is preliminary data.</text>
</comment>
<name>U2KP66_9STRE</name>
<dbReference type="PROSITE" id="PS00211">
    <property type="entry name" value="ABC_TRANSPORTER_1"/>
    <property type="match status" value="1"/>
</dbReference>
<dbReference type="SUPFAM" id="SSF52540">
    <property type="entry name" value="P-loop containing nucleoside triphosphate hydrolases"/>
    <property type="match status" value="1"/>
</dbReference>
<dbReference type="EMBL" id="AWVA01000008">
    <property type="protein sequence ID" value="ERJ78999.1"/>
    <property type="molecule type" value="Genomic_DNA"/>
</dbReference>
<evidence type="ECO:0000256" key="3">
    <source>
        <dbReference type="ARBA" id="ARBA00022840"/>
    </source>
</evidence>
<keyword evidence="1" id="KW-0813">Transport</keyword>
<dbReference type="OrthoDB" id="2365508at2"/>
<dbReference type="InterPro" id="IPR017871">
    <property type="entry name" value="ABC_transporter-like_CS"/>
</dbReference>
<dbReference type="PATRIC" id="fig|1227275.3.peg.89"/>